<keyword evidence="1" id="KW-0812">Transmembrane</keyword>
<keyword evidence="3" id="KW-1185">Reference proteome</keyword>
<evidence type="ECO:0000313" key="3">
    <source>
        <dbReference type="Proteomes" id="UP000766698"/>
    </source>
</evidence>
<feature type="transmembrane region" description="Helical" evidence="1">
    <location>
        <begin position="26"/>
        <end position="49"/>
    </location>
</feature>
<evidence type="ECO:0008006" key="4">
    <source>
        <dbReference type="Google" id="ProtNLM"/>
    </source>
</evidence>
<sequence>MAIIVSAAALGRRSHFNVATDLERLLFALMGLTIIVLWVATLVIALLLLRERLREPAEAWALRLGALIALAGLALGGLMLTPTPEQASGEISGALGAHSVGVPDGGPGMPLTGWSTVGGDLRIPHFVGMHALQLLPLLVPCLRLAARRLPRLRDTGVRLRLTLVVAGGYSGVVLLVTWQALRGQSLVRPDTLTLTAWTTLAAVALAATALALRPMPRGRTATPEAVR</sequence>
<reference evidence="3" key="1">
    <citation type="journal article" date="2020" name="Syst. Appl. Microbiol.">
        <title>Streptomyces alkaliterrae sp. nov., isolated from an alkaline soil, and emended descriptions of Streptomyces alkaliphilus, Streptomyces calidiresistens and Streptomyces durbertensis.</title>
        <authorList>
            <person name="Swiecimska M."/>
            <person name="Golinska P."/>
            <person name="Nouioui I."/>
            <person name="Wypij M."/>
            <person name="Rai M."/>
            <person name="Sangal V."/>
            <person name="Goodfellow M."/>
        </authorList>
    </citation>
    <scope>NUCLEOTIDE SEQUENCE [LARGE SCALE GENOMIC DNA]</scope>
    <source>
        <strain evidence="3">DSM 104538</strain>
    </source>
</reference>
<evidence type="ECO:0000256" key="1">
    <source>
        <dbReference type="SAM" id="Phobius"/>
    </source>
</evidence>
<name>A0ABR6EN26_9ACTN</name>
<keyword evidence="1" id="KW-0472">Membrane</keyword>
<protein>
    <recommendedName>
        <fullName evidence="4">Integral membrane protein</fullName>
    </recommendedName>
</protein>
<organism evidence="2 3">
    <name type="scientific">Streptomyces durbertensis</name>
    <dbReference type="NCBI Taxonomy" id="2448886"/>
    <lineage>
        <taxon>Bacteria</taxon>
        <taxon>Bacillati</taxon>
        <taxon>Actinomycetota</taxon>
        <taxon>Actinomycetes</taxon>
        <taxon>Kitasatosporales</taxon>
        <taxon>Streptomycetaceae</taxon>
        <taxon>Streptomyces</taxon>
    </lineage>
</organism>
<feature type="transmembrane region" description="Helical" evidence="1">
    <location>
        <begin position="192"/>
        <end position="212"/>
    </location>
</feature>
<proteinExistence type="predicted"/>
<evidence type="ECO:0000313" key="2">
    <source>
        <dbReference type="EMBL" id="MBB1246726.1"/>
    </source>
</evidence>
<feature type="transmembrane region" description="Helical" evidence="1">
    <location>
        <begin position="157"/>
        <end position="180"/>
    </location>
</feature>
<keyword evidence="1" id="KW-1133">Transmembrane helix</keyword>
<dbReference type="EMBL" id="WMLF01000584">
    <property type="protein sequence ID" value="MBB1246726.1"/>
    <property type="molecule type" value="Genomic_DNA"/>
</dbReference>
<accession>A0ABR6EN26</accession>
<dbReference type="Proteomes" id="UP000766698">
    <property type="component" value="Unassembled WGS sequence"/>
</dbReference>
<feature type="transmembrane region" description="Helical" evidence="1">
    <location>
        <begin position="123"/>
        <end position="145"/>
    </location>
</feature>
<feature type="transmembrane region" description="Helical" evidence="1">
    <location>
        <begin position="61"/>
        <end position="80"/>
    </location>
</feature>
<comment type="caution">
    <text evidence="2">The sequence shown here is derived from an EMBL/GenBank/DDBJ whole genome shotgun (WGS) entry which is preliminary data.</text>
</comment>
<gene>
    <name evidence="2" type="ORF">GL263_24700</name>
</gene>
<dbReference type="RefSeq" id="WP_182857959.1">
    <property type="nucleotide sequence ID" value="NZ_WMLF01000584.1"/>
</dbReference>